<sequence length="488" mass="53039">METISPPTIEIREHHHAIAVLPSELPPKISLQEIRTSLRASTLDGIFAAIFSSITSGVLLTNFLLQLGASSVEIGMLSSIPMVVNLLQPLGAYFADRTTSRHNYCLCIFGVSRLLWLILVVGIGWVCWSGANLHQLVSWTLGMVLVTHILNALGGSSWVSWMAALVPHRLRGRYFGFRNSASSLTTLLSVPIFGFAVSAWPHSSIQGYGVVLFLGIVAGLISLGCQFFMADVNPLQPRDAASYRAKAKTAETLNVVDESSRLQVSIFQDANFLKFLLYFGLWTFAVNLSAPFFNLYLLDNLHLNLSWVTTYTSLTAGANLVMLVLWGKMADRIGNRPLLILVGILAAITPIFWLGAGSDSLSRWIWLPLIHIFSGGTWAAIDLCSNNIQMEVAPVEHPSKYFAIAAAISGVCGAFGTTTGGFLAQLSIIGGLPGLFALSVLVRLMALLPLVFVREPRSQSVLKILRNLLPFQPQLAPVPVGEIGDHSE</sequence>
<dbReference type="PANTHER" id="PTHR23526">
    <property type="entry name" value="INTEGRAL MEMBRANE TRANSPORT PROTEIN-RELATED"/>
    <property type="match status" value="1"/>
</dbReference>
<feature type="transmembrane region" description="Helical" evidence="1">
    <location>
        <begin position="74"/>
        <end position="94"/>
    </location>
</feature>
<feature type="transmembrane region" description="Helical" evidence="1">
    <location>
        <begin position="106"/>
        <end position="131"/>
    </location>
</feature>
<feature type="transmembrane region" description="Helical" evidence="1">
    <location>
        <begin position="435"/>
        <end position="453"/>
    </location>
</feature>
<dbReference type="STRING" id="247279.NIES1031_00155"/>
<feature type="transmembrane region" description="Helical" evidence="1">
    <location>
        <begin position="45"/>
        <end position="68"/>
    </location>
</feature>
<dbReference type="Pfam" id="PF07690">
    <property type="entry name" value="MFS_1"/>
    <property type="match status" value="1"/>
</dbReference>
<feature type="transmembrane region" description="Helical" evidence="1">
    <location>
        <begin position="305"/>
        <end position="326"/>
    </location>
</feature>
<keyword evidence="1" id="KW-0472">Membrane</keyword>
<comment type="caution">
    <text evidence="2">The sequence shown here is derived from an EMBL/GenBank/DDBJ whole genome shotgun (WGS) entry which is preliminary data.</text>
</comment>
<evidence type="ECO:0000256" key="1">
    <source>
        <dbReference type="SAM" id="Phobius"/>
    </source>
</evidence>
<dbReference type="AlphaFoldDB" id="A0A1U7HZL1"/>
<keyword evidence="1" id="KW-1133">Transmembrane helix</keyword>
<feature type="transmembrane region" description="Helical" evidence="1">
    <location>
        <begin position="338"/>
        <end position="358"/>
    </location>
</feature>
<feature type="transmembrane region" description="Helical" evidence="1">
    <location>
        <begin position="207"/>
        <end position="229"/>
    </location>
</feature>
<feature type="transmembrane region" description="Helical" evidence="1">
    <location>
        <begin position="137"/>
        <end position="161"/>
    </location>
</feature>
<accession>A0A1U7HZL1</accession>
<dbReference type="Proteomes" id="UP000185984">
    <property type="component" value="Unassembled WGS sequence"/>
</dbReference>
<feature type="transmembrane region" description="Helical" evidence="1">
    <location>
        <begin position="181"/>
        <end position="201"/>
    </location>
</feature>
<protein>
    <submittedName>
        <fullName evidence="2">MFS transporter</fullName>
    </submittedName>
</protein>
<organism evidence="2 3">
    <name type="scientific">Chroogloeocystis siderophila 5.2 s.c.1</name>
    <dbReference type="NCBI Taxonomy" id="247279"/>
    <lineage>
        <taxon>Bacteria</taxon>
        <taxon>Bacillati</taxon>
        <taxon>Cyanobacteriota</taxon>
        <taxon>Cyanophyceae</taxon>
        <taxon>Oscillatoriophycideae</taxon>
        <taxon>Chroococcales</taxon>
        <taxon>Chroococcaceae</taxon>
        <taxon>Chroogloeocystis</taxon>
    </lineage>
</organism>
<keyword evidence="1" id="KW-0812">Transmembrane</keyword>
<feature type="transmembrane region" description="Helical" evidence="1">
    <location>
        <begin position="364"/>
        <end position="381"/>
    </location>
</feature>
<name>A0A1U7HZL1_9CHRO</name>
<dbReference type="EMBL" id="MRCC01000001">
    <property type="protein sequence ID" value="OKH29061.1"/>
    <property type="molecule type" value="Genomic_DNA"/>
</dbReference>
<dbReference type="GO" id="GO:0022857">
    <property type="term" value="F:transmembrane transporter activity"/>
    <property type="evidence" value="ECO:0007669"/>
    <property type="project" value="InterPro"/>
</dbReference>
<dbReference type="InterPro" id="IPR011701">
    <property type="entry name" value="MFS"/>
</dbReference>
<dbReference type="PANTHER" id="PTHR23526:SF2">
    <property type="entry name" value="MAJOR FACILITATOR SUPERFAMILY (MFS) PROFILE DOMAIN-CONTAINING PROTEIN"/>
    <property type="match status" value="1"/>
</dbReference>
<dbReference type="Gene3D" id="1.20.1250.20">
    <property type="entry name" value="MFS general substrate transporter like domains"/>
    <property type="match status" value="2"/>
</dbReference>
<keyword evidence="3" id="KW-1185">Reference proteome</keyword>
<dbReference type="OrthoDB" id="9772882at2"/>
<reference evidence="2 3" key="1">
    <citation type="submission" date="2016-11" db="EMBL/GenBank/DDBJ databases">
        <title>Draft Genome Sequences of Nine Cyanobacterial Strains from Diverse Habitats.</title>
        <authorList>
            <person name="Zhu T."/>
            <person name="Hou S."/>
            <person name="Lu X."/>
            <person name="Hess W.R."/>
        </authorList>
    </citation>
    <scope>NUCLEOTIDE SEQUENCE [LARGE SCALE GENOMIC DNA]</scope>
    <source>
        <strain evidence="2 3">5.2 s.c.1</strain>
    </source>
</reference>
<dbReference type="InterPro" id="IPR052528">
    <property type="entry name" value="Sugar_transport-like"/>
</dbReference>
<feature type="transmembrane region" description="Helical" evidence="1">
    <location>
        <begin position="275"/>
        <end position="293"/>
    </location>
</feature>
<evidence type="ECO:0000313" key="2">
    <source>
        <dbReference type="EMBL" id="OKH29061.1"/>
    </source>
</evidence>
<dbReference type="RefSeq" id="WP_073547559.1">
    <property type="nucleotide sequence ID" value="NZ_CAWMVK010000001.1"/>
</dbReference>
<gene>
    <name evidence="2" type="ORF">NIES1031_00155</name>
</gene>
<evidence type="ECO:0000313" key="3">
    <source>
        <dbReference type="Proteomes" id="UP000185984"/>
    </source>
</evidence>
<feature type="transmembrane region" description="Helical" evidence="1">
    <location>
        <begin position="401"/>
        <end position="423"/>
    </location>
</feature>
<proteinExistence type="predicted"/>
<dbReference type="InterPro" id="IPR036259">
    <property type="entry name" value="MFS_trans_sf"/>
</dbReference>
<dbReference type="SUPFAM" id="SSF103473">
    <property type="entry name" value="MFS general substrate transporter"/>
    <property type="match status" value="1"/>
</dbReference>